<evidence type="ECO:0000256" key="2">
    <source>
        <dbReference type="NCBIfam" id="TIGR02864"/>
    </source>
</evidence>
<keyword evidence="5" id="KW-1185">Reference proteome</keyword>
<proteinExistence type="predicted"/>
<dbReference type="RefSeq" id="WP_221301942.1">
    <property type="nucleotide sequence ID" value="NZ_JACHHB010000013.1"/>
</dbReference>
<dbReference type="NCBIfam" id="TIGR02864">
    <property type="entry name" value="spore_sspO"/>
    <property type="match status" value="1"/>
</dbReference>
<dbReference type="AlphaFoldDB" id="A0A840QT27"/>
<sequence length="51" mass="5781">MINRRGSSHVRPGMNQASSQGQGNGYNHGENRQHGRTGTEWAFNKKTKKRQ</sequence>
<dbReference type="GO" id="GO:0042601">
    <property type="term" value="C:endospore-forming forespore"/>
    <property type="evidence" value="ECO:0007669"/>
    <property type="project" value="InterPro"/>
</dbReference>
<dbReference type="InterPro" id="IPR012613">
    <property type="entry name" value="SASP_SspO"/>
</dbReference>
<dbReference type="EMBL" id="JACHHB010000013">
    <property type="protein sequence ID" value="MBB5174459.1"/>
    <property type="molecule type" value="Genomic_DNA"/>
</dbReference>
<evidence type="ECO:0000313" key="4">
    <source>
        <dbReference type="EMBL" id="MBB5174459.1"/>
    </source>
</evidence>
<keyword evidence="1" id="KW-0749">Sporulation</keyword>
<comment type="caution">
    <text evidence="4">The sequence shown here is derived from an EMBL/GenBank/DDBJ whole genome shotgun (WGS) entry which is preliminary data.</text>
</comment>
<evidence type="ECO:0000256" key="3">
    <source>
        <dbReference type="SAM" id="MobiDB-lite"/>
    </source>
</evidence>
<accession>A0A840QT27</accession>
<organism evidence="4 5">
    <name type="scientific">Texcoconibacillus texcoconensis</name>
    <dbReference type="NCBI Taxonomy" id="1095777"/>
    <lineage>
        <taxon>Bacteria</taxon>
        <taxon>Bacillati</taxon>
        <taxon>Bacillota</taxon>
        <taxon>Bacilli</taxon>
        <taxon>Bacillales</taxon>
        <taxon>Bacillaceae</taxon>
        <taxon>Texcoconibacillus</taxon>
    </lineage>
</organism>
<evidence type="ECO:0000256" key="1">
    <source>
        <dbReference type="ARBA" id="ARBA00022969"/>
    </source>
</evidence>
<dbReference type="GO" id="GO:0030435">
    <property type="term" value="P:sporulation resulting in formation of a cellular spore"/>
    <property type="evidence" value="ECO:0007669"/>
    <property type="project" value="UniProtKB-KW"/>
</dbReference>
<dbReference type="GO" id="GO:0030436">
    <property type="term" value="P:asexual sporulation"/>
    <property type="evidence" value="ECO:0007669"/>
    <property type="project" value="UniProtKB-UniRule"/>
</dbReference>
<dbReference type="Proteomes" id="UP000551878">
    <property type="component" value="Unassembled WGS sequence"/>
</dbReference>
<evidence type="ECO:0000313" key="5">
    <source>
        <dbReference type="Proteomes" id="UP000551878"/>
    </source>
</evidence>
<dbReference type="Pfam" id="PF08175">
    <property type="entry name" value="SspO"/>
    <property type="match status" value="1"/>
</dbReference>
<feature type="region of interest" description="Disordered" evidence="3">
    <location>
        <begin position="1"/>
        <end position="51"/>
    </location>
</feature>
<protein>
    <recommendedName>
        <fullName evidence="2">Small acid-soluble spore protein O</fullName>
    </recommendedName>
</protein>
<gene>
    <name evidence="4" type="ORF">HNQ41_002674</name>
</gene>
<reference evidence="4 5" key="1">
    <citation type="submission" date="2020-08" db="EMBL/GenBank/DDBJ databases">
        <title>Genomic Encyclopedia of Type Strains, Phase IV (KMG-IV): sequencing the most valuable type-strain genomes for metagenomic binning, comparative biology and taxonomic classification.</title>
        <authorList>
            <person name="Goeker M."/>
        </authorList>
    </citation>
    <scope>NUCLEOTIDE SEQUENCE [LARGE SCALE GENOMIC DNA]</scope>
    <source>
        <strain evidence="4 5">DSM 24696</strain>
    </source>
</reference>
<name>A0A840QT27_9BACI</name>